<evidence type="ECO:0000256" key="1">
    <source>
        <dbReference type="ARBA" id="ARBA00022729"/>
    </source>
</evidence>
<dbReference type="PRINTS" id="PR01607">
    <property type="entry name" value="APYRASEFAMLY"/>
</dbReference>
<dbReference type="InterPro" id="IPR036907">
    <property type="entry name" value="5'-Nucleotdase_C_sf"/>
</dbReference>
<comment type="caution">
    <text evidence="5">The sequence shown here is derived from an EMBL/GenBank/DDBJ whole genome shotgun (WGS) entry which is preliminary data.</text>
</comment>
<dbReference type="InterPro" id="IPR029052">
    <property type="entry name" value="Metallo-depent_PP-like"/>
</dbReference>
<name>A0A2S9XUK0_9BACT</name>
<dbReference type="AlphaFoldDB" id="A0A2S9XUK0"/>
<feature type="domain" description="5'-Nucleotidase C-terminal" evidence="4">
    <location>
        <begin position="374"/>
        <end position="504"/>
    </location>
</feature>
<keyword evidence="2" id="KW-0547">Nucleotide-binding</keyword>
<dbReference type="EMBL" id="PVNK01000165">
    <property type="protein sequence ID" value="PRP96548.1"/>
    <property type="molecule type" value="Genomic_DNA"/>
</dbReference>
<proteinExistence type="inferred from homology"/>
<dbReference type="InterPro" id="IPR006179">
    <property type="entry name" value="5_nucleotidase/apyrase"/>
</dbReference>
<feature type="domain" description="Calcineurin-like phosphoesterase" evidence="3">
    <location>
        <begin position="48"/>
        <end position="267"/>
    </location>
</feature>
<gene>
    <name evidence="5" type="primary">yfkN</name>
    <name evidence="5" type="ORF">ENSA5_36240</name>
</gene>
<feature type="chain" id="PRO_5015370470" evidence="2">
    <location>
        <begin position="20"/>
        <end position="570"/>
    </location>
</feature>
<organism evidence="5 6">
    <name type="scientific">Enhygromyxa salina</name>
    <dbReference type="NCBI Taxonomy" id="215803"/>
    <lineage>
        <taxon>Bacteria</taxon>
        <taxon>Pseudomonadati</taxon>
        <taxon>Myxococcota</taxon>
        <taxon>Polyangia</taxon>
        <taxon>Nannocystales</taxon>
        <taxon>Nannocystaceae</taxon>
        <taxon>Enhygromyxa</taxon>
    </lineage>
</organism>
<keyword evidence="1 2" id="KW-0732">Signal</keyword>
<dbReference type="Pfam" id="PF00149">
    <property type="entry name" value="Metallophos"/>
    <property type="match status" value="1"/>
</dbReference>
<dbReference type="Gene3D" id="3.60.21.10">
    <property type="match status" value="1"/>
</dbReference>
<dbReference type="Proteomes" id="UP000237968">
    <property type="component" value="Unassembled WGS sequence"/>
</dbReference>
<dbReference type="RefSeq" id="WP_106392965.1">
    <property type="nucleotide sequence ID" value="NZ_PVNK01000165.1"/>
</dbReference>
<evidence type="ECO:0000259" key="4">
    <source>
        <dbReference type="Pfam" id="PF02872"/>
    </source>
</evidence>
<evidence type="ECO:0000256" key="2">
    <source>
        <dbReference type="RuleBase" id="RU362119"/>
    </source>
</evidence>
<dbReference type="GO" id="GO:0009166">
    <property type="term" value="P:nucleotide catabolic process"/>
    <property type="evidence" value="ECO:0007669"/>
    <property type="project" value="InterPro"/>
</dbReference>
<dbReference type="PANTHER" id="PTHR11575">
    <property type="entry name" value="5'-NUCLEOTIDASE-RELATED"/>
    <property type="match status" value="1"/>
</dbReference>
<accession>A0A2S9XUK0</accession>
<comment type="similarity">
    <text evidence="2">Belongs to the 5'-nucleotidase family.</text>
</comment>
<keyword evidence="6" id="KW-1185">Reference proteome</keyword>
<evidence type="ECO:0000313" key="5">
    <source>
        <dbReference type="EMBL" id="PRP96548.1"/>
    </source>
</evidence>
<reference evidence="5 6" key="1">
    <citation type="submission" date="2018-03" db="EMBL/GenBank/DDBJ databases">
        <title>Draft Genome Sequences of the Obligatory Marine Myxobacteria Enhygromyxa salina SWB005.</title>
        <authorList>
            <person name="Poehlein A."/>
            <person name="Moghaddam J.A."/>
            <person name="Harms H."/>
            <person name="Alanjari M."/>
            <person name="Koenig G.M."/>
            <person name="Daniel R."/>
            <person name="Schaeberle T.F."/>
        </authorList>
    </citation>
    <scope>NUCLEOTIDE SEQUENCE [LARGE SCALE GENOMIC DNA]</scope>
    <source>
        <strain evidence="5 6">SWB005</strain>
    </source>
</reference>
<sequence>MKRRHLVALGLFLSATACGKPPPESVPPDAPAPSAQACGLQPDGSRRFRVLHLNDIYRIEGLADGRGGLARIRSVRTQLERDCDAVLVTHAGDALFPSLLSREFEGAQMITVLNALDGDTEGFDARLIATFGNHEFDKGALDDAKKILDKRVEGSQFTWLDTTIEWATIDGQPAVSAPHLVDASLLTLGGVEVGLFSLTVAKQEPEYVDEIRGEYVEEARAATEQLREQGAEVVLALTHLDVDDDQRILDELGDAGPDLILGGHDHDLMTVYEGGEQTGPRAVLKGDADGVRVRAVEIWVDASGEVGWQLSAGVDSEVLGPGQPEPDPAVSAIVDGLLAEHAQLFCASKGAEPGCLDEKLTVAGTDLIAEETEIRRYETNFGDWAVDQMLATFPEADLAILNSGSLRLNQDIAAGTEITRRIVEETFAYPISMQLIEIDGATLQQVLDRSVENWSAAGHWLQIAGLAYRHDVGAQTATGAVLLPDREAIEPKRKYRVVATEFLLGITPGSDQDGYLMLKPSMKVEHANNGADLVERVVAALTAAGDAGIAPVFEGRICSSDRADQVCLAG</sequence>
<dbReference type="GO" id="GO:0000166">
    <property type="term" value="F:nucleotide binding"/>
    <property type="evidence" value="ECO:0007669"/>
    <property type="project" value="UniProtKB-KW"/>
</dbReference>
<dbReference type="OrthoDB" id="9803927at2"/>
<dbReference type="PANTHER" id="PTHR11575:SF48">
    <property type="entry name" value="5'-NUCLEOTIDASE"/>
    <property type="match status" value="1"/>
</dbReference>
<protein>
    <submittedName>
        <fullName evidence="5">Trifunctional nucleotide phosphoesterase protein YfkN</fullName>
    </submittedName>
</protein>
<dbReference type="SUPFAM" id="SSF56300">
    <property type="entry name" value="Metallo-dependent phosphatases"/>
    <property type="match status" value="1"/>
</dbReference>
<keyword evidence="2" id="KW-0378">Hydrolase</keyword>
<feature type="signal peptide" evidence="2">
    <location>
        <begin position="1"/>
        <end position="19"/>
    </location>
</feature>
<dbReference type="GO" id="GO:0016787">
    <property type="term" value="F:hydrolase activity"/>
    <property type="evidence" value="ECO:0007669"/>
    <property type="project" value="UniProtKB-KW"/>
</dbReference>
<dbReference type="PROSITE" id="PS51257">
    <property type="entry name" value="PROKAR_LIPOPROTEIN"/>
    <property type="match status" value="1"/>
</dbReference>
<dbReference type="InterPro" id="IPR008334">
    <property type="entry name" value="5'-Nucleotdase_C"/>
</dbReference>
<dbReference type="Pfam" id="PF02872">
    <property type="entry name" value="5_nucleotid_C"/>
    <property type="match status" value="1"/>
</dbReference>
<dbReference type="SUPFAM" id="SSF55816">
    <property type="entry name" value="5'-nucleotidase (syn. UDP-sugar hydrolase), C-terminal domain"/>
    <property type="match status" value="1"/>
</dbReference>
<evidence type="ECO:0000313" key="6">
    <source>
        <dbReference type="Proteomes" id="UP000237968"/>
    </source>
</evidence>
<dbReference type="Gene3D" id="3.90.780.10">
    <property type="entry name" value="5'-Nucleotidase, C-terminal domain"/>
    <property type="match status" value="1"/>
</dbReference>
<evidence type="ECO:0000259" key="3">
    <source>
        <dbReference type="Pfam" id="PF00149"/>
    </source>
</evidence>
<dbReference type="InterPro" id="IPR004843">
    <property type="entry name" value="Calcineurin-like_PHP"/>
</dbReference>